<comment type="caution">
    <text evidence="2">The sequence shown here is derived from an EMBL/GenBank/DDBJ whole genome shotgun (WGS) entry which is preliminary data.</text>
</comment>
<gene>
    <name evidence="2" type="ORF">A2589_00510</name>
</gene>
<accession>A0A1G2QI54</accession>
<name>A0A1G2QI54_9BACT</name>
<sequence>MSDENTLPKNDGEQSMNDPVTTEPTTPTTNEPAANPIEPENFKDKLEAARLAMEGPERTVKREEEETEKKVRDENSKLEKQLSFIGKQKEKLEINWVVLSGKQSELETLLTPIKQEEEKIELEEDVLEGEEHTTSDVTERQQFEKKRWAVQDKRKDLEKRKWELENKVLVIEADLKKNTDAYQKLLDEEDVINKQIENLEYEVQAAKEKVRLEEERQQADEQTKQIEAEQKRRQEAEALEADKRERARAELLARKKAEDEAKAAEQATAEKQRQAEVQKQALAQAQKNALEQKIRADLEMKRQEAIQKAKAAATPTQTTTPSEPNPNPKAETISIPNTGTENKAGNTPDPEASAVKIEGNISGVNSKTNQDEIDVPPFLPNETSDLPKLRTFKEDVAGQGSSLSPEQIKEAKKTFPWLK</sequence>
<feature type="region of interest" description="Disordered" evidence="1">
    <location>
        <begin position="123"/>
        <end position="142"/>
    </location>
</feature>
<feature type="compositionally biased region" description="Basic and acidic residues" evidence="1">
    <location>
        <begin position="55"/>
        <end position="76"/>
    </location>
</feature>
<dbReference type="EMBL" id="MHTK01000002">
    <property type="protein sequence ID" value="OHA60147.1"/>
    <property type="molecule type" value="Genomic_DNA"/>
</dbReference>
<feature type="compositionally biased region" description="Basic and acidic residues" evidence="1">
    <location>
        <begin position="129"/>
        <end position="142"/>
    </location>
</feature>
<feature type="compositionally biased region" description="Low complexity" evidence="1">
    <location>
        <begin position="21"/>
        <end position="36"/>
    </location>
</feature>
<feature type="compositionally biased region" description="Polar residues" evidence="1">
    <location>
        <begin position="334"/>
        <end position="345"/>
    </location>
</feature>
<feature type="region of interest" description="Disordered" evidence="1">
    <location>
        <begin position="213"/>
        <end position="288"/>
    </location>
</feature>
<feature type="compositionally biased region" description="Polar residues" evidence="1">
    <location>
        <begin position="1"/>
        <end position="20"/>
    </location>
</feature>
<feature type="compositionally biased region" description="Low complexity" evidence="1">
    <location>
        <begin position="277"/>
        <end position="288"/>
    </location>
</feature>
<proteinExistence type="predicted"/>
<evidence type="ECO:0000313" key="3">
    <source>
        <dbReference type="Proteomes" id="UP000177838"/>
    </source>
</evidence>
<feature type="compositionally biased region" description="Basic and acidic residues" evidence="1">
    <location>
        <begin position="213"/>
        <end position="276"/>
    </location>
</feature>
<evidence type="ECO:0000256" key="1">
    <source>
        <dbReference type="SAM" id="MobiDB-lite"/>
    </source>
</evidence>
<feature type="compositionally biased region" description="Basic and acidic residues" evidence="1">
    <location>
        <begin position="385"/>
        <end position="396"/>
    </location>
</feature>
<evidence type="ECO:0000313" key="2">
    <source>
        <dbReference type="EMBL" id="OHA60147.1"/>
    </source>
</evidence>
<feature type="region of interest" description="Disordered" evidence="1">
    <location>
        <begin position="1"/>
        <end position="76"/>
    </location>
</feature>
<dbReference type="AlphaFoldDB" id="A0A1G2QI54"/>
<organism evidence="2 3">
    <name type="scientific">Candidatus Vogelbacteria bacterium RIFOXYD1_FULL_46_19</name>
    <dbReference type="NCBI Taxonomy" id="1802439"/>
    <lineage>
        <taxon>Bacteria</taxon>
        <taxon>Candidatus Vogeliibacteriota</taxon>
    </lineage>
</organism>
<protein>
    <submittedName>
        <fullName evidence="2">Uncharacterized protein</fullName>
    </submittedName>
</protein>
<feature type="compositionally biased region" description="Low complexity" evidence="1">
    <location>
        <begin position="308"/>
        <end position="322"/>
    </location>
</feature>
<dbReference type="Proteomes" id="UP000177838">
    <property type="component" value="Unassembled WGS sequence"/>
</dbReference>
<feature type="region of interest" description="Disordered" evidence="1">
    <location>
        <begin position="301"/>
        <end position="419"/>
    </location>
</feature>
<dbReference type="STRING" id="1802439.A2589_00510"/>
<reference evidence="2 3" key="1">
    <citation type="journal article" date="2016" name="Nat. Commun.">
        <title>Thousands of microbial genomes shed light on interconnected biogeochemical processes in an aquifer system.</title>
        <authorList>
            <person name="Anantharaman K."/>
            <person name="Brown C.T."/>
            <person name="Hug L.A."/>
            <person name="Sharon I."/>
            <person name="Castelle C.J."/>
            <person name="Probst A.J."/>
            <person name="Thomas B.C."/>
            <person name="Singh A."/>
            <person name="Wilkins M.J."/>
            <person name="Karaoz U."/>
            <person name="Brodie E.L."/>
            <person name="Williams K.H."/>
            <person name="Hubbard S.S."/>
            <person name="Banfield J.F."/>
        </authorList>
    </citation>
    <scope>NUCLEOTIDE SEQUENCE [LARGE SCALE GENOMIC DNA]</scope>
</reference>